<dbReference type="KEGG" id="sliu:111362285"/>
<keyword evidence="5 9" id="KW-0472">Membrane</keyword>
<dbReference type="InterPro" id="IPR052192">
    <property type="entry name" value="Insect_Ionotropic_Sensory_Rcpt"/>
</dbReference>
<evidence type="ECO:0000256" key="7">
    <source>
        <dbReference type="ARBA" id="ARBA00023180"/>
    </source>
</evidence>
<evidence type="ECO:0000256" key="9">
    <source>
        <dbReference type="SAM" id="Phobius"/>
    </source>
</evidence>
<evidence type="ECO:0000256" key="4">
    <source>
        <dbReference type="ARBA" id="ARBA00022989"/>
    </source>
</evidence>
<keyword evidence="2" id="KW-1003">Cell membrane</keyword>
<dbReference type="Proteomes" id="UP000301870">
    <property type="component" value="Unplaced"/>
</dbReference>
<gene>
    <name evidence="11" type="primary">LOC111362285</name>
</gene>
<evidence type="ECO:0000256" key="5">
    <source>
        <dbReference type="ARBA" id="ARBA00023136"/>
    </source>
</evidence>
<accession>A0A9J7ETY7</accession>
<comment type="subcellular location">
    <subcellularLocation>
        <location evidence="1">Cell membrane</location>
        <topology evidence="1">Multi-pass membrane protein</topology>
    </subcellularLocation>
</comment>
<evidence type="ECO:0000256" key="2">
    <source>
        <dbReference type="ARBA" id="ARBA00022475"/>
    </source>
</evidence>
<dbReference type="PANTHER" id="PTHR42643">
    <property type="entry name" value="IONOTROPIC RECEPTOR 20A-RELATED"/>
    <property type="match status" value="1"/>
</dbReference>
<evidence type="ECO:0000256" key="1">
    <source>
        <dbReference type="ARBA" id="ARBA00004651"/>
    </source>
</evidence>
<keyword evidence="10" id="KW-1185">Reference proteome</keyword>
<dbReference type="RefSeq" id="XP_022834700.1">
    <property type="nucleotide sequence ID" value="XM_022978932.1"/>
</dbReference>
<feature type="transmembrane region" description="Helical" evidence="9">
    <location>
        <begin position="320"/>
        <end position="340"/>
    </location>
</feature>
<evidence type="ECO:0000313" key="10">
    <source>
        <dbReference type="Proteomes" id="UP000301870"/>
    </source>
</evidence>
<organism evidence="10 11">
    <name type="scientific">Spodoptera litura</name>
    <name type="common">Asian cotton leafworm</name>
    <dbReference type="NCBI Taxonomy" id="69820"/>
    <lineage>
        <taxon>Eukaryota</taxon>
        <taxon>Metazoa</taxon>
        <taxon>Ecdysozoa</taxon>
        <taxon>Arthropoda</taxon>
        <taxon>Hexapoda</taxon>
        <taxon>Insecta</taxon>
        <taxon>Pterygota</taxon>
        <taxon>Neoptera</taxon>
        <taxon>Endopterygota</taxon>
        <taxon>Lepidoptera</taxon>
        <taxon>Glossata</taxon>
        <taxon>Ditrysia</taxon>
        <taxon>Noctuoidea</taxon>
        <taxon>Noctuidae</taxon>
        <taxon>Amphipyrinae</taxon>
        <taxon>Spodoptera</taxon>
    </lineage>
</organism>
<reference evidence="11" key="1">
    <citation type="submission" date="2025-08" db="UniProtKB">
        <authorList>
            <consortium name="RefSeq"/>
        </authorList>
    </citation>
    <scope>IDENTIFICATION</scope>
    <source>
        <strain evidence="11">Ishihara</strain>
        <tissue evidence="11">Whole body</tissue>
    </source>
</reference>
<evidence type="ECO:0000256" key="3">
    <source>
        <dbReference type="ARBA" id="ARBA00022692"/>
    </source>
</evidence>
<keyword evidence="6" id="KW-0675">Receptor</keyword>
<evidence type="ECO:0000256" key="8">
    <source>
        <dbReference type="SAM" id="MobiDB-lite"/>
    </source>
</evidence>
<keyword evidence="4 9" id="KW-1133">Transmembrane helix</keyword>
<feature type="region of interest" description="Disordered" evidence="8">
    <location>
        <begin position="462"/>
        <end position="483"/>
    </location>
</feature>
<name>A0A9J7ETY7_SPOLT</name>
<feature type="non-terminal residue" evidence="11">
    <location>
        <position position="483"/>
    </location>
</feature>
<feature type="transmembrane region" description="Helical" evidence="9">
    <location>
        <begin position="78"/>
        <end position="97"/>
    </location>
</feature>
<dbReference type="PANTHER" id="PTHR42643:SF32">
    <property type="entry name" value="IONOTROPIC RECEPTOR 31A, ISOFORM C-RELATED"/>
    <property type="match status" value="1"/>
</dbReference>
<dbReference type="AlphaFoldDB" id="A0A9J7ETY7"/>
<dbReference type="SUPFAM" id="SSF53850">
    <property type="entry name" value="Periplasmic binding protein-like II"/>
    <property type="match status" value="1"/>
</dbReference>
<dbReference type="GO" id="GO:0005886">
    <property type="term" value="C:plasma membrane"/>
    <property type="evidence" value="ECO:0007669"/>
    <property type="project" value="UniProtKB-SubCell"/>
</dbReference>
<dbReference type="Gene3D" id="1.10.287.70">
    <property type="match status" value="1"/>
</dbReference>
<keyword evidence="7" id="KW-0325">Glycoprotein</keyword>
<dbReference type="GeneID" id="111362285"/>
<proteinExistence type="predicted"/>
<feature type="transmembrane region" description="Helical" evidence="9">
    <location>
        <begin position="139"/>
        <end position="155"/>
    </location>
</feature>
<sequence length="483" mass="56707">MNNVTVKVGTLFECESIQEHLDYTEKHFIYDPIWRQTAIGCTILCLLRDMYKFKFGFLLSRRDKKFFTTFYSKPFTRPVWNCLYAMAFLTSIIFYMLKRWEFSVVGGWHCSFVYESLVIIGGYCQHIPPIDTRLPSRRIAYFIFFVFTYIVYTFYTSNLLSNLVNDKDNEINLETLVATEYMRVIVDYMMRNIVERSHMYAQNYGAIFDRLMAMRVVTVVKGLEEVKTGRVALLSDYTTIYPYMKRVYDNDDICKLVSVDLFSGVKKYFHASKQFQYKEQFKIGTLRIKESGILQRIVSTEFEEPKCTKSHLIQISMQQISIPITILACSYVISLLILVAERIHYKRYGVWPYVEAEIGELSKQIKLQIRKDREHNRLETFEKFIKNTGGIKKAVKVLSDKTNWIANVKDRHGETTTKRVDILSIATNFYKDLYSSKNFMDNTELNNHEEVPLILEEEVHKATKTQKTDKAPGPDQIDNELLL</sequence>
<dbReference type="OrthoDB" id="7282562at2759"/>
<keyword evidence="3 9" id="KW-0812">Transmembrane</keyword>
<feature type="compositionally biased region" description="Basic and acidic residues" evidence="8">
    <location>
        <begin position="462"/>
        <end position="472"/>
    </location>
</feature>
<evidence type="ECO:0000256" key="6">
    <source>
        <dbReference type="ARBA" id="ARBA00023170"/>
    </source>
</evidence>
<protein>
    <submittedName>
        <fullName evidence="11">Uncharacterized protein LOC111362285</fullName>
    </submittedName>
</protein>
<evidence type="ECO:0000313" key="11">
    <source>
        <dbReference type="RefSeq" id="XP_022834700.1"/>
    </source>
</evidence>